<feature type="compositionally biased region" description="Polar residues" evidence="2">
    <location>
        <begin position="681"/>
        <end position="698"/>
    </location>
</feature>
<dbReference type="Gene3D" id="2.130.10.80">
    <property type="entry name" value="Galactose oxidase/kelch, beta-propeller"/>
    <property type="match status" value="1"/>
</dbReference>
<feature type="region of interest" description="Disordered" evidence="2">
    <location>
        <begin position="726"/>
        <end position="768"/>
    </location>
</feature>
<keyword evidence="1 4" id="KW-0732">Signal</keyword>
<accession>A0A286UDA9</accession>
<evidence type="ECO:0000256" key="4">
    <source>
        <dbReference type="SAM" id="SignalP"/>
    </source>
</evidence>
<dbReference type="OrthoDB" id="2019572at2759"/>
<dbReference type="Pfam" id="PF09118">
    <property type="entry name" value="GO-like_E_set"/>
    <property type="match status" value="1"/>
</dbReference>
<feature type="signal peptide" evidence="4">
    <location>
        <begin position="1"/>
        <end position="24"/>
    </location>
</feature>
<evidence type="ECO:0000259" key="5">
    <source>
        <dbReference type="Pfam" id="PF07250"/>
    </source>
</evidence>
<dbReference type="PANTHER" id="PTHR32208">
    <property type="entry name" value="SECRETED PROTEIN-RELATED"/>
    <property type="match status" value="1"/>
</dbReference>
<protein>
    <submittedName>
        <fullName evidence="7">Glyoxal oxidase</fullName>
    </submittedName>
</protein>
<dbReference type="SUPFAM" id="SSF50965">
    <property type="entry name" value="Galactose oxidase, central domain"/>
    <property type="match status" value="1"/>
</dbReference>
<evidence type="ECO:0000256" key="2">
    <source>
        <dbReference type="SAM" id="MobiDB-lite"/>
    </source>
</evidence>
<dbReference type="InterPro" id="IPR013783">
    <property type="entry name" value="Ig-like_fold"/>
</dbReference>
<evidence type="ECO:0000256" key="1">
    <source>
        <dbReference type="ARBA" id="ARBA00022729"/>
    </source>
</evidence>
<keyword evidence="3" id="KW-0812">Transmembrane</keyword>
<dbReference type="CDD" id="cd02851">
    <property type="entry name" value="E_set_GO_C"/>
    <property type="match status" value="1"/>
</dbReference>
<dbReference type="SUPFAM" id="SSF81296">
    <property type="entry name" value="E set domains"/>
    <property type="match status" value="1"/>
</dbReference>
<dbReference type="Pfam" id="PF07250">
    <property type="entry name" value="Glyoxal_oxid_N"/>
    <property type="match status" value="1"/>
</dbReference>
<dbReference type="STRING" id="2282107.A0A286UDA9"/>
<reference evidence="7 8" key="1">
    <citation type="journal article" date="2017" name="Mol. Ecol.">
        <title>Comparative and population genomic landscape of Phellinus noxius: A hypervariable fungus causing root rot in trees.</title>
        <authorList>
            <person name="Chung C.L."/>
            <person name="Lee T.J."/>
            <person name="Akiba M."/>
            <person name="Lee H.H."/>
            <person name="Kuo T.H."/>
            <person name="Liu D."/>
            <person name="Ke H.M."/>
            <person name="Yokoi T."/>
            <person name="Roa M.B."/>
            <person name="Lu M.J."/>
            <person name="Chang Y.Y."/>
            <person name="Ann P.J."/>
            <person name="Tsai J.N."/>
            <person name="Chen C.Y."/>
            <person name="Tzean S.S."/>
            <person name="Ota Y."/>
            <person name="Hattori T."/>
            <person name="Sahashi N."/>
            <person name="Liou R.F."/>
            <person name="Kikuchi T."/>
            <person name="Tsai I.J."/>
        </authorList>
    </citation>
    <scope>NUCLEOTIDE SEQUENCE [LARGE SCALE GENOMIC DNA]</scope>
    <source>
        <strain evidence="7 8">FFPRI411160</strain>
    </source>
</reference>
<dbReference type="Gene3D" id="2.60.40.10">
    <property type="entry name" value="Immunoglobulins"/>
    <property type="match status" value="1"/>
</dbReference>
<proteinExistence type="predicted"/>
<feature type="domain" description="Galactose oxidase-like Early set" evidence="6">
    <location>
        <begin position="492"/>
        <end position="597"/>
    </location>
</feature>
<dbReference type="InterPro" id="IPR011043">
    <property type="entry name" value="Gal_Oxase/kelch_b-propeller"/>
</dbReference>
<feature type="region of interest" description="Disordered" evidence="2">
    <location>
        <begin position="620"/>
        <end position="649"/>
    </location>
</feature>
<name>A0A286UDA9_9AGAM</name>
<evidence type="ECO:0000256" key="3">
    <source>
        <dbReference type="SAM" id="Phobius"/>
    </source>
</evidence>
<dbReference type="InterPro" id="IPR014756">
    <property type="entry name" value="Ig_E-set"/>
</dbReference>
<feature type="compositionally biased region" description="Low complexity" evidence="2">
    <location>
        <begin position="624"/>
        <end position="649"/>
    </location>
</feature>
<evidence type="ECO:0000313" key="8">
    <source>
        <dbReference type="Proteomes" id="UP000217199"/>
    </source>
</evidence>
<feature type="region of interest" description="Disordered" evidence="2">
    <location>
        <begin position="679"/>
        <end position="712"/>
    </location>
</feature>
<keyword evidence="3" id="KW-1133">Transmembrane helix</keyword>
<dbReference type="AlphaFoldDB" id="A0A286UDA9"/>
<gene>
    <name evidence="7" type="ORF">PNOK_0607200</name>
</gene>
<dbReference type="InterPro" id="IPR015202">
    <property type="entry name" value="GO-like_E_set"/>
</dbReference>
<feature type="chain" id="PRO_5013850633" evidence="4">
    <location>
        <begin position="25"/>
        <end position="768"/>
    </location>
</feature>
<sequence length="768" mass="80865">MLTRQPIGLAAAAAALSILPTSLAQTAGSIVDGGNTLVSAMMMFVGNEEKVYILDKAESNAEQINGHPAWGAVWDINTRTATILDVTTNVFCASGMHTPNGSFLTFGGNAAVGVLGALGSVNNGWEGSYDATIGDYDGRKAIRVIKPCTGDASSWGTDCEWVDDAAQSLSMQKNRWYSAAEPLGDGSVAIIGGFVNGGYINRNYPNTDPAYSGGAAEPTYEFYPSKGNATVMQFMIDTSGLNSYAHSFLMASGKMFVQANYSSMLWEPLTNEETRLPDMPGNVVRVYPASGATAMMPLRPEDNYAQTVLFCGGSDMSDEQWGDYSYPAINTFDYPASKDCHSITPEPADGSSPVYVQQDDMLDGRTMGQFILLPDGTMLVVNGGRNGTAGYSQATGETALYGDMPYGESLASDPTYTPAIFNPKAAAGSKWSDDGLQASTIPRLYHSSAVLLADASVLIAGSNPNVDVNTSTIFPTTYKAEIFYPPYFASTRPVPTGVPTSYTYGGDYFNITVPASSYSGSANEAAANTTVWLMRQGFTTHAMNMGQRALALNNTYTVNSDGSFTLHVSQPPPNANILQPGPVFTFVTVKGIPSNGTYGIVGNGQYGEQELLDVQTLPDPVKLDSASGSASSSNNNNSTKADSDTTSSSHTGAIVGGIVAAVVGIGALGAGIGICMKSRRQSNAGSPSSFNDYNQSAMPGNARPSGAQMAQRDSDATMMPLNNGSTAWGASTGDLRAPSPYKDYTGRTTPSMSGEFDPYTHQPVRQGF</sequence>
<organism evidence="7 8">
    <name type="scientific">Pyrrhoderma noxium</name>
    <dbReference type="NCBI Taxonomy" id="2282107"/>
    <lineage>
        <taxon>Eukaryota</taxon>
        <taxon>Fungi</taxon>
        <taxon>Dikarya</taxon>
        <taxon>Basidiomycota</taxon>
        <taxon>Agaricomycotina</taxon>
        <taxon>Agaricomycetes</taxon>
        <taxon>Hymenochaetales</taxon>
        <taxon>Hymenochaetaceae</taxon>
        <taxon>Pyrrhoderma</taxon>
    </lineage>
</organism>
<feature type="transmembrane region" description="Helical" evidence="3">
    <location>
        <begin position="653"/>
        <end position="676"/>
    </location>
</feature>
<keyword evidence="3" id="KW-0472">Membrane</keyword>
<evidence type="ECO:0000259" key="6">
    <source>
        <dbReference type="Pfam" id="PF09118"/>
    </source>
</evidence>
<dbReference type="Proteomes" id="UP000217199">
    <property type="component" value="Unassembled WGS sequence"/>
</dbReference>
<keyword evidence="8" id="KW-1185">Reference proteome</keyword>
<dbReference type="InterPro" id="IPR009880">
    <property type="entry name" value="Glyoxal_oxidase_N"/>
</dbReference>
<feature type="domain" description="Glyoxal oxidase N-terminal" evidence="5">
    <location>
        <begin position="205"/>
        <end position="487"/>
    </location>
</feature>
<dbReference type="InterPro" id="IPR037293">
    <property type="entry name" value="Gal_Oxidase_central_sf"/>
</dbReference>
<dbReference type="EMBL" id="NBII01000006">
    <property type="protein sequence ID" value="PAV17586.1"/>
    <property type="molecule type" value="Genomic_DNA"/>
</dbReference>
<comment type="caution">
    <text evidence="7">The sequence shown here is derived from an EMBL/GenBank/DDBJ whole genome shotgun (WGS) entry which is preliminary data.</text>
</comment>
<dbReference type="InParanoid" id="A0A286UDA9"/>
<evidence type="ECO:0000313" key="7">
    <source>
        <dbReference type="EMBL" id="PAV17586.1"/>
    </source>
</evidence>
<dbReference type="PANTHER" id="PTHR32208:SF21">
    <property type="entry name" value="LOW QUALITY PROTEIN: ALDEHYDE OXIDASE GLOX-LIKE"/>
    <property type="match status" value="1"/>
</dbReference>